<gene>
    <name evidence="3" type="ORF">N7532_010224</name>
</gene>
<dbReference type="Proteomes" id="UP001149074">
    <property type="component" value="Unassembled WGS sequence"/>
</dbReference>
<accession>A0A9W9JXQ8</accession>
<protein>
    <recommendedName>
        <fullName evidence="2">J domain-containing protein</fullName>
    </recommendedName>
</protein>
<reference evidence="3" key="2">
    <citation type="journal article" date="2023" name="IMA Fungus">
        <title>Comparative genomic study of the Penicillium genus elucidates a diverse pangenome and 15 lateral gene transfer events.</title>
        <authorList>
            <person name="Petersen C."/>
            <person name="Sorensen T."/>
            <person name="Nielsen M.R."/>
            <person name="Sondergaard T.E."/>
            <person name="Sorensen J.L."/>
            <person name="Fitzpatrick D.A."/>
            <person name="Frisvad J.C."/>
            <person name="Nielsen K.L."/>
        </authorList>
    </citation>
    <scope>NUCLEOTIDE SEQUENCE</scope>
    <source>
        <strain evidence="3">IBT 30761</strain>
    </source>
</reference>
<evidence type="ECO:0000256" key="1">
    <source>
        <dbReference type="SAM" id="MobiDB-lite"/>
    </source>
</evidence>
<dbReference type="SUPFAM" id="SSF46565">
    <property type="entry name" value="Chaperone J-domain"/>
    <property type="match status" value="1"/>
</dbReference>
<dbReference type="AlphaFoldDB" id="A0A9W9JXQ8"/>
<feature type="domain" description="J" evidence="2">
    <location>
        <begin position="2"/>
        <end position="70"/>
    </location>
</feature>
<evidence type="ECO:0000313" key="3">
    <source>
        <dbReference type="EMBL" id="KAJ5085453.1"/>
    </source>
</evidence>
<reference evidence="3" key="1">
    <citation type="submission" date="2022-11" db="EMBL/GenBank/DDBJ databases">
        <authorList>
            <person name="Petersen C."/>
        </authorList>
    </citation>
    <scope>NUCLEOTIDE SEQUENCE</scope>
    <source>
        <strain evidence="3">IBT 30761</strain>
    </source>
</reference>
<proteinExistence type="predicted"/>
<dbReference type="PRINTS" id="PR00625">
    <property type="entry name" value="JDOMAIN"/>
</dbReference>
<dbReference type="PROSITE" id="PS50076">
    <property type="entry name" value="DNAJ_2"/>
    <property type="match status" value="1"/>
</dbReference>
<feature type="compositionally biased region" description="Basic and acidic residues" evidence="1">
    <location>
        <begin position="384"/>
        <end position="400"/>
    </location>
</feature>
<feature type="compositionally biased region" description="Basic and acidic residues" evidence="1">
    <location>
        <begin position="338"/>
        <end position="350"/>
    </location>
</feature>
<feature type="compositionally biased region" description="Basic and acidic residues" evidence="1">
    <location>
        <begin position="457"/>
        <end position="474"/>
    </location>
</feature>
<dbReference type="GO" id="GO:0005737">
    <property type="term" value="C:cytoplasm"/>
    <property type="evidence" value="ECO:0007669"/>
    <property type="project" value="TreeGrafter"/>
</dbReference>
<dbReference type="InterPro" id="IPR018253">
    <property type="entry name" value="DnaJ_domain_CS"/>
</dbReference>
<evidence type="ECO:0000313" key="4">
    <source>
        <dbReference type="Proteomes" id="UP001149074"/>
    </source>
</evidence>
<dbReference type="GO" id="GO:0031072">
    <property type="term" value="F:heat shock protein binding"/>
    <property type="evidence" value="ECO:0007669"/>
    <property type="project" value="TreeGrafter"/>
</dbReference>
<comment type="caution">
    <text evidence="3">The sequence shown here is derived from an EMBL/GenBank/DDBJ whole genome shotgun (WGS) entry which is preliminary data.</text>
</comment>
<feature type="region of interest" description="Disordered" evidence="1">
    <location>
        <begin position="84"/>
        <end position="111"/>
    </location>
</feature>
<feature type="compositionally biased region" description="Basic and acidic residues" evidence="1">
    <location>
        <begin position="508"/>
        <end position="523"/>
    </location>
</feature>
<name>A0A9W9JXQ8_9EURO</name>
<feature type="compositionally biased region" description="Polar residues" evidence="1">
    <location>
        <begin position="415"/>
        <end position="431"/>
    </location>
</feature>
<feature type="compositionally biased region" description="Basic and acidic residues" evidence="1">
    <location>
        <begin position="167"/>
        <end position="200"/>
    </location>
</feature>
<dbReference type="EMBL" id="JAPQKI010000010">
    <property type="protein sequence ID" value="KAJ5085453.1"/>
    <property type="molecule type" value="Genomic_DNA"/>
</dbReference>
<dbReference type="InterPro" id="IPR001623">
    <property type="entry name" value="DnaJ_domain"/>
</dbReference>
<dbReference type="CDD" id="cd06257">
    <property type="entry name" value="DnaJ"/>
    <property type="match status" value="1"/>
</dbReference>
<dbReference type="SMART" id="SM00271">
    <property type="entry name" value="DnaJ"/>
    <property type="match status" value="1"/>
</dbReference>
<dbReference type="GeneID" id="81361694"/>
<sequence>MHPYAALGVAKEASLTEIRAAHRKRVLKCHPDKIQDESQRIAAQDEFQRVQQAYELLSDDTRRARYDQKVKLEALKRELMERRRAEAANAYASPRGSGSSGGPREMRNGHIVEERVPVEVFLDEAMRFTDEPNPMGRKHEEFGRRTKTKPPDDRKKSRTPTSSYRTAAKDQRESAKASHADRAKNRDRERRREASTKYEQFESYTYSPRMPPSDSDSESSESEIEYVRLHKAGSSRRSRESRSRPTESSSRRRNAYYDDDDDDYDDRYDSKHDYQTKQQQAEAHIQRSKYEVDPRSRASRSPPRRRGYESTEPESSSSRRAGRSSRTTQTRSSSRNGSYEHLESSRDYFKPPKMPASSSSPGYKSSIRPSIFTRAATASGFTRTKRESSSRGESTLDKMASEPIPRSSKVRQESGHSSSSAAENTRTSSPKVSARYRIDPEMVVIEPLKSKYPSSPDARDRDRDRDRGDRDRSSRMMPKRASTYAEPSRIEIRSVQPSRTYTNVEYSRPFDRSNVKYAREIRPSDASYSPARHSAAYYDEHRHPPPGRRQSATA</sequence>
<dbReference type="PROSITE" id="PS00636">
    <property type="entry name" value="DNAJ_1"/>
    <property type="match status" value="1"/>
</dbReference>
<feature type="compositionally biased region" description="Basic and acidic residues" evidence="1">
    <location>
        <begin position="284"/>
        <end position="296"/>
    </location>
</feature>
<dbReference type="InterPro" id="IPR036869">
    <property type="entry name" value="J_dom_sf"/>
</dbReference>
<dbReference type="Gene3D" id="1.10.287.110">
    <property type="entry name" value="DnaJ domain"/>
    <property type="match status" value="1"/>
</dbReference>
<dbReference type="InterPro" id="IPR052594">
    <property type="entry name" value="J_domain-containing_protein"/>
</dbReference>
<evidence type="ECO:0000259" key="2">
    <source>
        <dbReference type="PROSITE" id="PS50076"/>
    </source>
</evidence>
<dbReference type="PANTHER" id="PTHR44144">
    <property type="entry name" value="DNAJ HOMOLOG SUBFAMILY C MEMBER 9"/>
    <property type="match status" value="1"/>
</dbReference>
<dbReference type="OrthoDB" id="10250354at2759"/>
<feature type="region of interest" description="Disordered" evidence="1">
    <location>
        <begin position="126"/>
        <end position="490"/>
    </location>
</feature>
<feature type="compositionally biased region" description="Acidic residues" evidence="1">
    <location>
        <begin position="257"/>
        <end position="266"/>
    </location>
</feature>
<dbReference type="RefSeq" id="XP_056470131.1">
    <property type="nucleotide sequence ID" value="XM_056622715.1"/>
</dbReference>
<feature type="compositionally biased region" description="Basic and acidic residues" evidence="1">
    <location>
        <begin position="137"/>
        <end position="155"/>
    </location>
</feature>
<dbReference type="FunFam" id="1.10.287.110:FF:000073">
    <property type="entry name" value="DnaJ domain protein"/>
    <property type="match status" value="1"/>
</dbReference>
<dbReference type="PANTHER" id="PTHR44144:SF1">
    <property type="entry name" value="DNAJ HOMOLOG SUBFAMILY C MEMBER 9"/>
    <property type="match status" value="1"/>
</dbReference>
<dbReference type="GO" id="GO:0005634">
    <property type="term" value="C:nucleus"/>
    <property type="evidence" value="ECO:0007669"/>
    <property type="project" value="TreeGrafter"/>
</dbReference>
<feature type="region of interest" description="Disordered" evidence="1">
    <location>
        <begin position="503"/>
        <end position="554"/>
    </location>
</feature>
<feature type="compositionally biased region" description="Acidic residues" evidence="1">
    <location>
        <begin position="215"/>
        <end position="224"/>
    </location>
</feature>
<organism evidence="3 4">
    <name type="scientific">Penicillium argentinense</name>
    <dbReference type="NCBI Taxonomy" id="1131581"/>
    <lineage>
        <taxon>Eukaryota</taxon>
        <taxon>Fungi</taxon>
        <taxon>Dikarya</taxon>
        <taxon>Ascomycota</taxon>
        <taxon>Pezizomycotina</taxon>
        <taxon>Eurotiomycetes</taxon>
        <taxon>Eurotiomycetidae</taxon>
        <taxon>Eurotiales</taxon>
        <taxon>Aspergillaceae</taxon>
        <taxon>Penicillium</taxon>
    </lineage>
</organism>
<dbReference type="Pfam" id="PF00226">
    <property type="entry name" value="DnaJ"/>
    <property type="match status" value="1"/>
</dbReference>
<feature type="compositionally biased region" description="Low complexity" evidence="1">
    <location>
        <begin position="355"/>
        <end position="370"/>
    </location>
</feature>
<feature type="compositionally biased region" description="Low complexity" evidence="1">
    <location>
        <begin position="313"/>
        <end position="335"/>
    </location>
</feature>
<keyword evidence="4" id="KW-1185">Reference proteome</keyword>